<evidence type="ECO:0000313" key="1">
    <source>
        <dbReference type="EMBL" id="JAS97033.1"/>
    </source>
</evidence>
<accession>A0A1B6JDK9</accession>
<reference evidence="1" key="1">
    <citation type="submission" date="2015-11" db="EMBL/GenBank/DDBJ databases">
        <title>De novo transcriptome assembly of four potential Pierce s Disease insect vectors from Arizona vineyards.</title>
        <authorList>
            <person name="Tassone E.E."/>
        </authorList>
    </citation>
    <scope>NUCLEOTIDE SEQUENCE</scope>
</reference>
<dbReference type="EMBL" id="GECU01010673">
    <property type="protein sequence ID" value="JAS97033.1"/>
    <property type="molecule type" value="Transcribed_RNA"/>
</dbReference>
<organism evidence="1">
    <name type="scientific">Homalodisca liturata</name>
    <dbReference type="NCBI Taxonomy" id="320908"/>
    <lineage>
        <taxon>Eukaryota</taxon>
        <taxon>Metazoa</taxon>
        <taxon>Ecdysozoa</taxon>
        <taxon>Arthropoda</taxon>
        <taxon>Hexapoda</taxon>
        <taxon>Insecta</taxon>
        <taxon>Pterygota</taxon>
        <taxon>Neoptera</taxon>
        <taxon>Paraneoptera</taxon>
        <taxon>Hemiptera</taxon>
        <taxon>Auchenorrhyncha</taxon>
        <taxon>Membracoidea</taxon>
        <taxon>Cicadellidae</taxon>
        <taxon>Cicadellinae</taxon>
        <taxon>Proconiini</taxon>
        <taxon>Homalodisca</taxon>
    </lineage>
</organism>
<dbReference type="AlphaFoldDB" id="A0A1B6JDK9"/>
<protein>
    <recommendedName>
        <fullName evidence="2">Reverse transcriptase domain-containing protein</fullName>
    </recommendedName>
</protein>
<gene>
    <name evidence="1" type="ORF">g.38133</name>
</gene>
<evidence type="ECO:0008006" key="2">
    <source>
        <dbReference type="Google" id="ProtNLM"/>
    </source>
</evidence>
<name>A0A1B6JDK9_9HEMI</name>
<sequence>VATDYSLWKVTKRIKQPKIFTSPILKTDESWVKSSIEESEAFAEYFTSVFKSNDAFVNKEEVIHKYLDSPLQLDFPLRKFKPSEVCSIITHNLNPHTSPGCDSITGKILKELPRKVIIFLTFLFNAILRLEHKPLQFKRAQLIVVPKPGKPSPS</sequence>
<feature type="non-terminal residue" evidence="1">
    <location>
        <position position="1"/>
    </location>
</feature>
<proteinExistence type="predicted"/>